<gene>
    <name evidence="2" type="ORF">HMPREF9420_2606</name>
</gene>
<dbReference type="AlphaFoldDB" id="E6MSY8"/>
<dbReference type="InterPro" id="IPR029464">
    <property type="entry name" value="HSDR_N"/>
</dbReference>
<evidence type="ECO:0000259" key="1">
    <source>
        <dbReference type="Pfam" id="PF13588"/>
    </source>
</evidence>
<proteinExistence type="predicted"/>
<dbReference type="STRING" id="888832.HMPREF9420_2606"/>
<dbReference type="EMBL" id="AEQO01000196">
    <property type="protein sequence ID" value="EFV03253.1"/>
    <property type="molecule type" value="Genomic_DNA"/>
</dbReference>
<reference evidence="2 3" key="1">
    <citation type="submission" date="2010-12" db="EMBL/GenBank/DDBJ databases">
        <authorList>
            <person name="Muzny D."/>
            <person name="Qin X."/>
            <person name="Deng J."/>
            <person name="Jiang H."/>
            <person name="Liu Y."/>
            <person name="Qu J."/>
            <person name="Song X.-Z."/>
            <person name="Zhang L."/>
            <person name="Thornton R."/>
            <person name="Coyle M."/>
            <person name="Francisco L."/>
            <person name="Jackson L."/>
            <person name="Javaid M."/>
            <person name="Korchina V."/>
            <person name="Kovar C."/>
            <person name="Mata R."/>
            <person name="Mathew T."/>
            <person name="Ngo R."/>
            <person name="Nguyen L."/>
            <person name="Nguyen N."/>
            <person name="Okwuonu G."/>
            <person name="Ongeri F."/>
            <person name="Pham C."/>
            <person name="Simmons D."/>
            <person name="Wilczek-Boney K."/>
            <person name="Hale W."/>
            <person name="Jakkamsetti A."/>
            <person name="Pham P."/>
            <person name="Ruth R."/>
            <person name="San Lucas F."/>
            <person name="Warren J."/>
            <person name="Zhang J."/>
            <person name="Zhao Z."/>
            <person name="Zhou C."/>
            <person name="Zhu D."/>
            <person name="Lee S."/>
            <person name="Bess C."/>
            <person name="Blankenburg K."/>
            <person name="Forbes L."/>
            <person name="Fu Q."/>
            <person name="Gubbala S."/>
            <person name="Hirani K."/>
            <person name="Jayaseelan J.C."/>
            <person name="Lara F."/>
            <person name="Munidasa M."/>
            <person name="Palculict T."/>
            <person name="Patil S."/>
            <person name="Pu L.-L."/>
            <person name="Saada N."/>
            <person name="Tang L."/>
            <person name="Weissenberger G."/>
            <person name="Zhu Y."/>
            <person name="Hemphill L."/>
            <person name="Shang Y."/>
            <person name="Youmans B."/>
            <person name="Ayvaz T."/>
            <person name="Ross M."/>
            <person name="Santibanez J."/>
            <person name="Aqrawi P."/>
            <person name="Gross S."/>
            <person name="Joshi V."/>
            <person name="Fowler G."/>
            <person name="Nazareth L."/>
            <person name="Reid J."/>
            <person name="Worley K."/>
            <person name="Petrosino J."/>
            <person name="Highlander S."/>
            <person name="Gibbs R."/>
        </authorList>
    </citation>
    <scope>NUCLEOTIDE SEQUENCE [LARGE SCALE GENOMIC DNA]</scope>
    <source>
        <strain evidence="2 3">DSM 15606</strain>
    </source>
</reference>
<protein>
    <submittedName>
        <fullName evidence="2">Type I restriction enzyme HsdR protein N-terminal domain protein</fullName>
    </submittedName>
</protein>
<dbReference type="Pfam" id="PF13588">
    <property type="entry name" value="HSDR_N_2"/>
    <property type="match status" value="1"/>
</dbReference>
<dbReference type="HOGENOM" id="CLU_115841_0_0_10"/>
<organism evidence="2 3">
    <name type="scientific">Segatella salivae DSM 15606</name>
    <dbReference type="NCBI Taxonomy" id="888832"/>
    <lineage>
        <taxon>Bacteria</taxon>
        <taxon>Pseudomonadati</taxon>
        <taxon>Bacteroidota</taxon>
        <taxon>Bacteroidia</taxon>
        <taxon>Bacteroidales</taxon>
        <taxon>Prevotellaceae</taxon>
        <taxon>Segatella</taxon>
    </lineage>
</organism>
<dbReference type="eggNOG" id="COG4096">
    <property type="taxonomic scope" value="Bacteria"/>
</dbReference>
<feature type="domain" description="Type I restriction enzyme R protein N-terminal" evidence="1">
    <location>
        <begin position="81"/>
        <end position="190"/>
    </location>
</feature>
<evidence type="ECO:0000313" key="2">
    <source>
        <dbReference type="EMBL" id="EFV03253.1"/>
    </source>
</evidence>
<keyword evidence="3" id="KW-1185">Reference proteome</keyword>
<dbReference type="Proteomes" id="UP000003874">
    <property type="component" value="Unassembled WGS sequence"/>
</dbReference>
<accession>E6MSY8</accession>
<comment type="caution">
    <text evidence="2">The sequence shown here is derived from an EMBL/GenBank/DDBJ whole genome shotgun (WGS) entry which is preliminary data.</text>
</comment>
<evidence type="ECO:0000313" key="3">
    <source>
        <dbReference type="Proteomes" id="UP000003874"/>
    </source>
</evidence>
<sequence>MVLYFSFQASRYIILIVYLCNRLKTKASSKTKSKLFSRFYFCKNNKMIPLNLPDYEIKLSGSPTKPMIFDILRGKYVALTPEEWVRQHFVHFLINHKGYPATLLANEVKLNVGDKKLRADTVLYSRQLKPQVIIEYKAPQIEITQKVFDQIMVYNMLLHVDYLIVSNGIKHYCCKIDYNNQKYLYLEDIPNYDIILQNEVEIDSK</sequence>
<name>E6MSY8_9BACT</name>